<accession>A0A6M5YJ40</accession>
<proteinExistence type="predicted"/>
<evidence type="ECO:0000313" key="3">
    <source>
        <dbReference type="Proteomes" id="UP000503447"/>
    </source>
</evidence>
<evidence type="ECO:0000256" key="1">
    <source>
        <dbReference type="SAM" id="MobiDB-lite"/>
    </source>
</evidence>
<dbReference type="EMBL" id="CP053452">
    <property type="protein sequence ID" value="QJW94069.1"/>
    <property type="molecule type" value="Genomic_DNA"/>
</dbReference>
<dbReference type="AlphaFoldDB" id="A0A6M5YJ40"/>
<feature type="region of interest" description="Disordered" evidence="1">
    <location>
        <begin position="41"/>
        <end position="69"/>
    </location>
</feature>
<organism evidence="2 3">
    <name type="scientific">Frigoriglobus tundricola</name>
    <dbReference type="NCBI Taxonomy" id="2774151"/>
    <lineage>
        <taxon>Bacteria</taxon>
        <taxon>Pseudomonadati</taxon>
        <taxon>Planctomycetota</taxon>
        <taxon>Planctomycetia</taxon>
        <taxon>Gemmatales</taxon>
        <taxon>Gemmataceae</taxon>
        <taxon>Frigoriglobus</taxon>
    </lineage>
</organism>
<dbReference type="Proteomes" id="UP000503447">
    <property type="component" value="Chromosome"/>
</dbReference>
<sequence length="69" mass="7756">MRGSVRNASAPRKPSCARHDTVVREKFRLRIFCALGVPNGARRSPRAGASAARQDTYSWSRARRAARMR</sequence>
<dbReference type="KEGG" id="ftj:FTUN_1588"/>
<gene>
    <name evidence="2" type="ORF">FTUN_1588</name>
</gene>
<protein>
    <submittedName>
        <fullName evidence="2">Uncharacterized protein</fullName>
    </submittedName>
</protein>
<name>A0A6M5YJ40_9BACT</name>
<keyword evidence="3" id="KW-1185">Reference proteome</keyword>
<evidence type="ECO:0000313" key="2">
    <source>
        <dbReference type="EMBL" id="QJW94069.1"/>
    </source>
</evidence>
<reference evidence="3" key="1">
    <citation type="submission" date="2020-05" db="EMBL/GenBank/DDBJ databases">
        <title>Frigoriglobus tundricola gen. nov., sp. nov., a psychrotolerant cellulolytic planctomycete of the family Gemmataceae with two divergent copies of 16S rRNA gene.</title>
        <authorList>
            <person name="Kulichevskaya I.S."/>
            <person name="Ivanova A.A."/>
            <person name="Naumoff D.G."/>
            <person name="Beletsky A.V."/>
            <person name="Rijpstra W.I.C."/>
            <person name="Sinninghe Damste J.S."/>
            <person name="Mardanov A.V."/>
            <person name="Ravin N.V."/>
            <person name="Dedysh S.N."/>
        </authorList>
    </citation>
    <scope>NUCLEOTIDE SEQUENCE [LARGE SCALE GENOMIC DNA]</scope>
    <source>
        <strain evidence="3">PL17</strain>
    </source>
</reference>
<feature type="compositionally biased region" description="Low complexity" evidence="1">
    <location>
        <begin position="41"/>
        <end position="53"/>
    </location>
</feature>